<name>A0A840U5S8_9BACT</name>
<dbReference type="EMBL" id="JACHGF010000023">
    <property type="protein sequence ID" value="MBB5287658.1"/>
    <property type="molecule type" value="Genomic_DNA"/>
</dbReference>
<sequence length="99" mass="10477">MQVADDAGADGGQVGRGDQEDGLDLFVDVAVDLRGSVFVREVGDINSRRLVSGLKALGLRPHVVLEPCIEAKSPRTLTALEAHQQSLRNSQAVFGPLLG</sequence>
<dbReference type="AlphaFoldDB" id="A0A840U5S8"/>
<proteinExistence type="predicted"/>
<evidence type="ECO:0000256" key="1">
    <source>
        <dbReference type="SAM" id="MobiDB-lite"/>
    </source>
</evidence>
<feature type="region of interest" description="Disordered" evidence="1">
    <location>
        <begin position="1"/>
        <end position="20"/>
    </location>
</feature>
<organism evidence="2 3">
    <name type="scientific">Rhabdobacter roseus</name>
    <dbReference type="NCBI Taxonomy" id="1655419"/>
    <lineage>
        <taxon>Bacteria</taxon>
        <taxon>Pseudomonadati</taxon>
        <taxon>Bacteroidota</taxon>
        <taxon>Cytophagia</taxon>
        <taxon>Cytophagales</taxon>
        <taxon>Cytophagaceae</taxon>
        <taxon>Rhabdobacter</taxon>
    </lineage>
</organism>
<evidence type="ECO:0000313" key="3">
    <source>
        <dbReference type="Proteomes" id="UP000557307"/>
    </source>
</evidence>
<accession>A0A840U5S8</accession>
<dbReference type="Proteomes" id="UP000557307">
    <property type="component" value="Unassembled WGS sequence"/>
</dbReference>
<reference evidence="2 3" key="1">
    <citation type="submission" date="2020-08" db="EMBL/GenBank/DDBJ databases">
        <title>Genomic Encyclopedia of Type Strains, Phase IV (KMG-IV): sequencing the most valuable type-strain genomes for metagenomic binning, comparative biology and taxonomic classification.</title>
        <authorList>
            <person name="Goeker M."/>
        </authorList>
    </citation>
    <scope>NUCLEOTIDE SEQUENCE [LARGE SCALE GENOMIC DNA]</scope>
    <source>
        <strain evidence="2 3">DSM 105074</strain>
    </source>
</reference>
<protein>
    <submittedName>
        <fullName evidence="2">Uncharacterized protein</fullName>
    </submittedName>
</protein>
<gene>
    <name evidence="2" type="ORF">HNQ92_005825</name>
</gene>
<keyword evidence="3" id="KW-1185">Reference proteome</keyword>
<evidence type="ECO:0000313" key="2">
    <source>
        <dbReference type="EMBL" id="MBB5287658.1"/>
    </source>
</evidence>
<comment type="caution">
    <text evidence="2">The sequence shown here is derived from an EMBL/GenBank/DDBJ whole genome shotgun (WGS) entry which is preliminary data.</text>
</comment>